<dbReference type="InterPro" id="IPR027409">
    <property type="entry name" value="GroEL-like_apical_dom_sf"/>
</dbReference>
<dbReference type="NCBIfam" id="NF000592">
    <property type="entry name" value="PRK00013.1"/>
    <property type="match status" value="1"/>
</dbReference>
<dbReference type="NCBIfam" id="TIGR02348">
    <property type="entry name" value="GroEL"/>
    <property type="match status" value="1"/>
</dbReference>
<reference evidence="7" key="1">
    <citation type="submission" date="2013-10" db="EMBL/GenBank/DDBJ databases">
        <title>Genomic analysis of the causative agents of coccidiosis in chickens.</title>
        <authorList>
            <person name="Reid A.J."/>
            <person name="Blake D."/>
            <person name="Billington K."/>
            <person name="Browne H."/>
            <person name="Dunn M."/>
            <person name="Hung S."/>
            <person name="Kawahara F."/>
            <person name="Miranda-Saavedra D."/>
            <person name="Mourier T."/>
            <person name="Nagra H."/>
            <person name="Otto T.D."/>
            <person name="Rawlings N."/>
            <person name="Sanchez A."/>
            <person name="Sanders M."/>
            <person name="Subramaniam C."/>
            <person name="Tay Y."/>
            <person name="Dear P."/>
            <person name="Doerig C."/>
            <person name="Gruber A."/>
            <person name="Parkinson J."/>
            <person name="Shirley M."/>
            <person name="Wan K.L."/>
            <person name="Berriman M."/>
            <person name="Tomley F."/>
            <person name="Pain A."/>
        </authorList>
    </citation>
    <scope>NUCLEOTIDE SEQUENCE [LARGE SCALE GENOMIC DNA]</scope>
    <source>
        <strain evidence="7">Weybridge</strain>
    </source>
</reference>
<dbReference type="PANTHER" id="PTHR45633">
    <property type="entry name" value="60 KDA HEAT SHOCK PROTEIN, MITOCHONDRIAL"/>
    <property type="match status" value="1"/>
</dbReference>
<evidence type="ECO:0000313" key="8">
    <source>
        <dbReference type="Proteomes" id="UP000030763"/>
    </source>
</evidence>
<proteinExistence type="inferred from homology"/>
<dbReference type="PROSITE" id="PS00296">
    <property type="entry name" value="CHAPERONINS_CPN60"/>
    <property type="match status" value="1"/>
</dbReference>
<comment type="similarity">
    <text evidence="1 5">Belongs to the chaperonin (HSP60) family.</text>
</comment>
<evidence type="ECO:0000256" key="3">
    <source>
        <dbReference type="ARBA" id="ARBA00022840"/>
    </source>
</evidence>
<dbReference type="InterPro" id="IPR027413">
    <property type="entry name" value="GROEL-like_equatorial_sf"/>
</dbReference>
<dbReference type="PRINTS" id="PR00298">
    <property type="entry name" value="CHAPERONIN60"/>
</dbReference>
<dbReference type="InterPro" id="IPR018370">
    <property type="entry name" value="Chaperonin_Cpn60_CS"/>
</dbReference>
<gene>
    <name evidence="7" type="ORF">EMWEY_00046690</name>
</gene>
<dbReference type="Proteomes" id="UP000030763">
    <property type="component" value="Unassembled WGS sequence"/>
</dbReference>
<organism evidence="7 8">
    <name type="scientific">Eimeria maxima</name>
    <name type="common">Coccidian parasite</name>
    <dbReference type="NCBI Taxonomy" id="5804"/>
    <lineage>
        <taxon>Eukaryota</taxon>
        <taxon>Sar</taxon>
        <taxon>Alveolata</taxon>
        <taxon>Apicomplexa</taxon>
        <taxon>Conoidasida</taxon>
        <taxon>Coccidia</taxon>
        <taxon>Eucoccidiorida</taxon>
        <taxon>Eimeriorina</taxon>
        <taxon>Eimeriidae</taxon>
        <taxon>Eimeria</taxon>
    </lineage>
</organism>
<accession>U6MHK2</accession>
<dbReference type="VEuPathDB" id="ToxoDB:EMWEY_00046690"/>
<dbReference type="AlphaFoldDB" id="U6MHK2"/>
<evidence type="ECO:0000256" key="2">
    <source>
        <dbReference type="ARBA" id="ARBA00022741"/>
    </source>
</evidence>
<dbReference type="NCBIfam" id="NF009488">
    <property type="entry name" value="PRK12850.1"/>
    <property type="match status" value="1"/>
</dbReference>
<dbReference type="HAMAP" id="MF_00600">
    <property type="entry name" value="CH60"/>
    <property type="match status" value="1"/>
</dbReference>
<keyword evidence="3" id="KW-0067">ATP-binding</keyword>
<dbReference type="SUPFAM" id="SSF54849">
    <property type="entry name" value="GroEL-intermediate domain like"/>
    <property type="match status" value="1"/>
</dbReference>
<dbReference type="OMA" id="TDTDKME"/>
<keyword evidence="7" id="KW-0346">Stress response</keyword>
<dbReference type="CDD" id="cd03344">
    <property type="entry name" value="GroEL"/>
    <property type="match status" value="1"/>
</dbReference>
<dbReference type="GeneID" id="25338655"/>
<dbReference type="GO" id="GO:0140662">
    <property type="term" value="F:ATP-dependent protein folding chaperone"/>
    <property type="evidence" value="ECO:0007669"/>
    <property type="project" value="InterPro"/>
</dbReference>
<evidence type="ECO:0000256" key="5">
    <source>
        <dbReference type="RuleBase" id="RU000418"/>
    </source>
</evidence>
<dbReference type="Gene3D" id="3.30.260.10">
    <property type="entry name" value="TCP-1-like chaperonin intermediate domain"/>
    <property type="match status" value="1"/>
</dbReference>
<reference evidence="7" key="2">
    <citation type="submission" date="2013-10" db="EMBL/GenBank/DDBJ databases">
        <authorList>
            <person name="Aslett M."/>
        </authorList>
    </citation>
    <scope>NUCLEOTIDE SEQUENCE [LARGE SCALE GENOMIC DNA]</scope>
    <source>
        <strain evidence="7">Weybridge</strain>
    </source>
</reference>
<evidence type="ECO:0000313" key="7">
    <source>
        <dbReference type="EMBL" id="CDJ61949.1"/>
    </source>
</evidence>
<evidence type="ECO:0000256" key="6">
    <source>
        <dbReference type="SAM" id="MobiDB-lite"/>
    </source>
</evidence>
<dbReference type="Gene3D" id="3.50.7.10">
    <property type="entry name" value="GroEL"/>
    <property type="match status" value="1"/>
</dbReference>
<feature type="region of interest" description="Disordered" evidence="6">
    <location>
        <begin position="550"/>
        <end position="573"/>
    </location>
</feature>
<dbReference type="Pfam" id="PF00118">
    <property type="entry name" value="Cpn60_TCP1"/>
    <property type="match status" value="1"/>
</dbReference>
<dbReference type="SUPFAM" id="SSF48592">
    <property type="entry name" value="GroEL equatorial domain-like"/>
    <property type="match status" value="1"/>
</dbReference>
<dbReference type="GO" id="GO:0005524">
    <property type="term" value="F:ATP binding"/>
    <property type="evidence" value="ECO:0007669"/>
    <property type="project" value="UniProtKB-KW"/>
</dbReference>
<keyword evidence="8" id="KW-1185">Reference proteome</keyword>
<dbReference type="GO" id="GO:0042026">
    <property type="term" value="P:protein refolding"/>
    <property type="evidence" value="ECO:0007669"/>
    <property type="project" value="InterPro"/>
</dbReference>
<feature type="compositionally biased region" description="Gly residues" evidence="6">
    <location>
        <begin position="561"/>
        <end position="573"/>
    </location>
</feature>
<name>U6MHK2_EIMMA</name>
<dbReference type="SUPFAM" id="SSF52029">
    <property type="entry name" value="GroEL apical domain-like"/>
    <property type="match status" value="1"/>
</dbReference>
<dbReference type="InterPro" id="IPR001844">
    <property type="entry name" value="Cpn60/GroEL"/>
</dbReference>
<dbReference type="NCBIfam" id="NF009487">
    <property type="entry name" value="PRK12849.1"/>
    <property type="match status" value="1"/>
</dbReference>
<dbReference type="EMBL" id="HG722293">
    <property type="protein sequence ID" value="CDJ61949.1"/>
    <property type="molecule type" value="Genomic_DNA"/>
</dbReference>
<dbReference type="InterPro" id="IPR002423">
    <property type="entry name" value="Cpn60/GroEL/TCP-1"/>
</dbReference>
<dbReference type="RefSeq" id="XP_013338599.1">
    <property type="nucleotide sequence ID" value="XM_013483145.1"/>
</dbReference>
<sequence length="573" mass="59932">MLAFSAAAAARGGRKAVAASFAQLQQVRNASKDIRFGSDARMQMLAGCNRLADAVGVTLGPKGRNVVIAQPFGSPKITKDGVTVAKAIELANKTENLGAQLLKQVAATTNDIAGDGTTTATILGRAIFKEGCKAIDAGMNPMDVLRGIHLAVEHVLSALSASRKEISTTEEIVSVATISANGDAQVGALIGEAMKKVGREGTITVSEGKALQHALEVVEGLRFDRGYLSPYFITNAKEQKVELDSPYVLLVDKRLSQIQQLLPALEFVLQNQAALLIVAEDVESEALATLVVNKLRLGLRVCAVKAPGFGDGRKAQLYDLATLTGGKVLSDDTPSIGDEKADIVGMLGRAKSVVVTKDSTLMMEGNGSKQDIAERCDQLRSLIKQTSSEYEKEKLQERLSRLSGGVAVIKVGGASEVAVGEAKDRIQDALCATRAAVEEGIVPGGGVALLYASQVDNAEQRMGVEIVEKACQVPCKLIADNAGHEGAVVVGNLLRLKDQKMGFNAQTGCYVNMVEAGIIDPTKVVKTALSDASSVASLMATTEASIVDAPEKSPQQADGMGAPGGGMPMGGMF</sequence>
<dbReference type="OrthoDB" id="1733909at2759"/>
<keyword evidence="4" id="KW-0143">Chaperone</keyword>
<evidence type="ECO:0000256" key="4">
    <source>
        <dbReference type="ARBA" id="ARBA00023186"/>
    </source>
</evidence>
<dbReference type="FunFam" id="3.50.7.10:FF:000001">
    <property type="entry name" value="60 kDa chaperonin"/>
    <property type="match status" value="1"/>
</dbReference>
<protein>
    <submittedName>
        <fullName evidence="7">Heat shock protein 60, putative</fullName>
    </submittedName>
</protein>
<dbReference type="Gene3D" id="1.10.560.10">
    <property type="entry name" value="GroEL-like equatorial domain"/>
    <property type="match status" value="1"/>
</dbReference>
<dbReference type="InterPro" id="IPR027410">
    <property type="entry name" value="TCP-1-like_intermed_sf"/>
</dbReference>
<evidence type="ECO:0000256" key="1">
    <source>
        <dbReference type="ARBA" id="ARBA00006607"/>
    </source>
</evidence>
<dbReference type="NCBIfam" id="NF009489">
    <property type="entry name" value="PRK12851.1"/>
    <property type="match status" value="1"/>
</dbReference>
<keyword evidence="2" id="KW-0547">Nucleotide-binding</keyword>